<proteinExistence type="predicted"/>
<dbReference type="OrthoDB" id="74210at2759"/>
<dbReference type="PANTHER" id="PTHR16431:SF2">
    <property type="entry name" value="PROTEIN MIS18-ALPHA"/>
    <property type="match status" value="1"/>
</dbReference>
<evidence type="ECO:0000256" key="16">
    <source>
        <dbReference type="ARBA" id="ARBA00046705"/>
    </source>
</evidence>
<keyword evidence="14" id="KW-0137">Centromere</keyword>
<evidence type="ECO:0000256" key="8">
    <source>
        <dbReference type="ARBA" id="ARBA00022723"/>
    </source>
</evidence>
<evidence type="ECO:0000256" key="6">
    <source>
        <dbReference type="ARBA" id="ARBA00022553"/>
    </source>
</evidence>
<comment type="subunit">
    <text evidence="16">Homodimer, and heterodimer with OIP5/MIS18B. Identified in a complex containing MIS18A, OIP5/MIS18B, MIS18BP1, RBBP7 and RBBP4.</text>
</comment>
<keyword evidence="11" id="KW-0832">Ubl conjugation</keyword>
<evidence type="ECO:0000256" key="15">
    <source>
        <dbReference type="ARBA" id="ARBA00039650"/>
    </source>
</evidence>
<evidence type="ECO:0000256" key="2">
    <source>
        <dbReference type="ARBA" id="ARBA00004123"/>
    </source>
</evidence>
<evidence type="ECO:0000313" key="18">
    <source>
        <dbReference type="Ensembl" id="ENSMGAP00000034472.1"/>
    </source>
</evidence>
<dbReference type="InterPro" id="IPR034752">
    <property type="entry name" value="Mis18"/>
</dbReference>
<evidence type="ECO:0000256" key="7">
    <source>
        <dbReference type="ARBA" id="ARBA00022618"/>
    </source>
</evidence>
<reference evidence="18 19" key="1">
    <citation type="journal article" date="2010" name="PLoS Biol.">
        <title>Multi-platform next-generation sequencing of the domestic turkey (Meleagris gallopavo): genome assembly and analysis.</title>
        <authorList>
            <person name="Dalloul R.A."/>
            <person name="Long J.A."/>
            <person name="Zimin A.V."/>
            <person name="Aslam L."/>
            <person name="Beal K."/>
            <person name="Blomberg L.A."/>
            <person name="Bouffard P."/>
            <person name="Burt D.W."/>
            <person name="Crasta O."/>
            <person name="Crooijmans R.P."/>
            <person name="Cooper K."/>
            <person name="Coulombe R.A."/>
            <person name="De S."/>
            <person name="Delany M.E."/>
            <person name="Dodgson J.B."/>
            <person name="Dong J.J."/>
            <person name="Evans C."/>
            <person name="Frederickson K.M."/>
            <person name="Flicek P."/>
            <person name="Florea L."/>
            <person name="Folkerts O."/>
            <person name="Groenen M.A."/>
            <person name="Harkins T.T."/>
            <person name="Herrero J."/>
            <person name="Hoffmann S."/>
            <person name="Megens H.J."/>
            <person name="Jiang A."/>
            <person name="de Jong P."/>
            <person name="Kaiser P."/>
            <person name="Kim H."/>
            <person name="Kim K.W."/>
            <person name="Kim S."/>
            <person name="Langenberger D."/>
            <person name="Lee M.K."/>
            <person name="Lee T."/>
            <person name="Mane S."/>
            <person name="Marcais G."/>
            <person name="Marz M."/>
            <person name="McElroy A.P."/>
            <person name="Modise T."/>
            <person name="Nefedov M."/>
            <person name="Notredame C."/>
            <person name="Paton I.R."/>
            <person name="Payne W.S."/>
            <person name="Pertea G."/>
            <person name="Prickett D."/>
            <person name="Puiu D."/>
            <person name="Qioa D."/>
            <person name="Raineri E."/>
            <person name="Ruffier M."/>
            <person name="Salzberg S.L."/>
            <person name="Schatz M.C."/>
            <person name="Scheuring C."/>
            <person name="Schmidt C.J."/>
            <person name="Schroeder S."/>
            <person name="Searle S.M."/>
            <person name="Smith E.J."/>
            <person name="Smith J."/>
            <person name="Sonstegard T.S."/>
            <person name="Stadler P.F."/>
            <person name="Tafer H."/>
            <person name="Tu Z.J."/>
            <person name="Van Tassell C.P."/>
            <person name="Vilella A.J."/>
            <person name="Williams K.P."/>
            <person name="Yorke J.A."/>
            <person name="Zhang L."/>
            <person name="Zhang H.B."/>
            <person name="Zhang X."/>
            <person name="Zhang Y."/>
            <person name="Reed K.M."/>
        </authorList>
    </citation>
    <scope>NUCLEOTIDE SEQUENCE [LARGE SCALE GENOMIC DNA]</scope>
</reference>
<reference evidence="18" key="3">
    <citation type="submission" date="2025-09" db="UniProtKB">
        <authorList>
            <consortium name="Ensembl"/>
        </authorList>
    </citation>
    <scope>IDENTIFICATION</scope>
</reference>
<keyword evidence="8" id="KW-0479">Metal-binding</keyword>
<keyword evidence="4" id="KW-0158">Chromosome</keyword>
<evidence type="ECO:0000256" key="12">
    <source>
        <dbReference type="ARBA" id="ARBA00023242"/>
    </source>
</evidence>
<dbReference type="GO" id="GO:0051301">
    <property type="term" value="P:cell division"/>
    <property type="evidence" value="ECO:0007669"/>
    <property type="project" value="UniProtKB-KW"/>
</dbReference>
<dbReference type="GO" id="GO:0046872">
    <property type="term" value="F:metal ion binding"/>
    <property type="evidence" value="ECO:0007669"/>
    <property type="project" value="UniProtKB-KW"/>
</dbReference>
<keyword evidence="12" id="KW-0539">Nucleus</keyword>
<dbReference type="Ensembl" id="ENSMGAT00000021571.1">
    <property type="protein sequence ID" value="ENSMGAP00000034472.1"/>
    <property type="gene ID" value="ENSMGAG00000014514.2"/>
</dbReference>
<dbReference type="AlphaFoldDB" id="A0A803YRS4"/>
<dbReference type="Bgee" id="ENSMGAG00000014514">
    <property type="expression patterns" value="Expressed in bursa of Fabricius and 17 other cell types or tissues"/>
</dbReference>
<evidence type="ECO:0000256" key="9">
    <source>
        <dbReference type="ARBA" id="ARBA00022776"/>
    </source>
</evidence>
<evidence type="ECO:0000256" key="4">
    <source>
        <dbReference type="ARBA" id="ARBA00022454"/>
    </source>
</evidence>
<dbReference type="GO" id="GO:0007059">
    <property type="term" value="P:chromosome segregation"/>
    <property type="evidence" value="ECO:0007669"/>
    <property type="project" value="TreeGrafter"/>
</dbReference>
<dbReference type="PROSITE" id="PS51793">
    <property type="entry name" value="MIS18"/>
    <property type="match status" value="1"/>
</dbReference>
<evidence type="ECO:0000256" key="1">
    <source>
        <dbReference type="ARBA" id="ARBA00003694"/>
    </source>
</evidence>
<evidence type="ECO:0000256" key="5">
    <source>
        <dbReference type="ARBA" id="ARBA00022499"/>
    </source>
</evidence>
<dbReference type="InterPro" id="IPR004910">
    <property type="entry name" value="Yippee/Mis18/Cereblon"/>
</dbReference>
<keyword evidence="7" id="KW-0132">Cell division</keyword>
<reference evidence="18" key="2">
    <citation type="submission" date="2025-08" db="UniProtKB">
        <authorList>
            <consortium name="Ensembl"/>
        </authorList>
    </citation>
    <scope>IDENTIFICATION</scope>
</reference>
<keyword evidence="19" id="KW-1185">Reference proteome</keyword>
<evidence type="ECO:0000256" key="14">
    <source>
        <dbReference type="ARBA" id="ARBA00023328"/>
    </source>
</evidence>
<dbReference type="GeneTree" id="ENSGT00940000154267"/>
<evidence type="ECO:0000256" key="3">
    <source>
        <dbReference type="ARBA" id="ARBA00004584"/>
    </source>
</evidence>
<protein>
    <recommendedName>
        <fullName evidence="15">Protein Mis18-alpha</fullName>
    </recommendedName>
</protein>
<evidence type="ECO:0000256" key="13">
    <source>
        <dbReference type="ARBA" id="ARBA00023306"/>
    </source>
</evidence>
<keyword evidence="10" id="KW-0862">Zinc</keyword>
<organism evidence="18 19">
    <name type="scientific">Meleagris gallopavo</name>
    <name type="common">Wild turkey</name>
    <dbReference type="NCBI Taxonomy" id="9103"/>
    <lineage>
        <taxon>Eukaryota</taxon>
        <taxon>Metazoa</taxon>
        <taxon>Chordata</taxon>
        <taxon>Craniata</taxon>
        <taxon>Vertebrata</taxon>
        <taxon>Euteleostomi</taxon>
        <taxon>Archelosauria</taxon>
        <taxon>Archosauria</taxon>
        <taxon>Dinosauria</taxon>
        <taxon>Saurischia</taxon>
        <taxon>Theropoda</taxon>
        <taxon>Coelurosauria</taxon>
        <taxon>Aves</taxon>
        <taxon>Neognathae</taxon>
        <taxon>Galloanserae</taxon>
        <taxon>Galliformes</taxon>
        <taxon>Phasianidae</taxon>
        <taxon>Meleagridinae</taxon>
        <taxon>Meleagris</taxon>
    </lineage>
</organism>
<dbReference type="FunCoup" id="A0A803YRS4">
    <property type="interactions" value="328"/>
</dbReference>
<evidence type="ECO:0000256" key="10">
    <source>
        <dbReference type="ARBA" id="ARBA00022833"/>
    </source>
</evidence>
<keyword evidence="5" id="KW-1017">Isopeptide bond</keyword>
<dbReference type="GO" id="GO:0005634">
    <property type="term" value="C:nucleus"/>
    <property type="evidence" value="ECO:0007669"/>
    <property type="project" value="UniProtKB-SubCell"/>
</dbReference>
<dbReference type="GO" id="GO:0000775">
    <property type="term" value="C:chromosome, centromeric region"/>
    <property type="evidence" value="ECO:0007669"/>
    <property type="project" value="UniProtKB-SubCell"/>
</dbReference>
<dbReference type="GO" id="GO:0000785">
    <property type="term" value="C:chromatin"/>
    <property type="evidence" value="ECO:0007669"/>
    <property type="project" value="TreeGrafter"/>
</dbReference>
<evidence type="ECO:0000256" key="11">
    <source>
        <dbReference type="ARBA" id="ARBA00022843"/>
    </source>
</evidence>
<dbReference type="InParanoid" id="A0A803YRS4"/>
<evidence type="ECO:0000259" key="17">
    <source>
        <dbReference type="PROSITE" id="PS51793"/>
    </source>
</evidence>
<dbReference type="Pfam" id="PF03226">
    <property type="entry name" value="Yippee-Mis18"/>
    <property type="match status" value="1"/>
</dbReference>
<evidence type="ECO:0000313" key="19">
    <source>
        <dbReference type="Proteomes" id="UP000001645"/>
    </source>
</evidence>
<keyword evidence="6" id="KW-0597">Phosphoprotein</keyword>
<comment type="subcellular location">
    <subcellularLocation>
        <location evidence="3">Chromosome</location>
        <location evidence="3">Centromere</location>
    </subcellularLocation>
    <subcellularLocation>
        <location evidence="2">Nucleus</location>
    </subcellularLocation>
</comment>
<accession>A0A803YRS4</accession>
<dbReference type="Proteomes" id="UP000001645">
    <property type="component" value="Chromosome 1"/>
</dbReference>
<dbReference type="PANTHER" id="PTHR16431">
    <property type="entry name" value="NEUROGENIC PROTEIN MASTERMIND"/>
    <property type="match status" value="1"/>
</dbReference>
<name>A0A803YRS4_MELGA</name>
<keyword evidence="13" id="KW-0131">Cell cycle</keyword>
<feature type="domain" description="Mis18" evidence="17">
    <location>
        <begin position="52"/>
        <end position="150"/>
    </location>
</feature>
<comment type="function">
    <text evidence="1">Required for recruitment of CENPA to centromeres and normal chromosome segregation during mitosis.</text>
</comment>
<gene>
    <name evidence="18" type="primary">MIS18A</name>
</gene>
<keyword evidence="9" id="KW-0498">Mitosis</keyword>
<sequence>MAGLLYPLSGGAVGLDSSLSLLEATVPRDALPVERPRANGKEEEEENDENLPMVFLCGGCKRPVGDTLSWVANDEETECILLRSASSNVSVDKEQKLSKRPGECGCMVETFFCSGCSMTLGSIYRCTPKHLDYKRDLFCFSVGAIESYILGSSEKHAVTDEEPLTLESRAALEEALKRVMLNLACFNDIYTCSSYCTSVSNQVSFPTYFTGKHHTKCSGGKTGYC</sequence>
<dbReference type="GO" id="GO:0034080">
    <property type="term" value="P:CENP-A containing chromatin assembly"/>
    <property type="evidence" value="ECO:0007669"/>
    <property type="project" value="TreeGrafter"/>
</dbReference>